<dbReference type="SUPFAM" id="SSF88713">
    <property type="entry name" value="Glycoside hydrolase/deacetylase"/>
    <property type="match status" value="1"/>
</dbReference>
<feature type="chain" id="PRO_5002494510" description="Chitooligosaccharide deacetylase" evidence="5">
    <location>
        <begin position="17"/>
        <end position="232"/>
    </location>
</feature>
<organism evidence="7 8">
    <name type="scientific">Devosia epidermidihirudinis</name>
    <dbReference type="NCBI Taxonomy" id="1293439"/>
    <lineage>
        <taxon>Bacteria</taxon>
        <taxon>Pseudomonadati</taxon>
        <taxon>Pseudomonadota</taxon>
        <taxon>Alphaproteobacteria</taxon>
        <taxon>Hyphomicrobiales</taxon>
        <taxon>Devosiaceae</taxon>
        <taxon>Devosia</taxon>
    </lineage>
</organism>
<comment type="caution">
    <text evidence="7">The sequence shown here is derived from an EMBL/GenBank/DDBJ whole genome shotgun (WGS) entry which is preliminary data.</text>
</comment>
<evidence type="ECO:0000256" key="1">
    <source>
        <dbReference type="ARBA" id="ARBA00003236"/>
    </source>
</evidence>
<dbReference type="InterPro" id="IPR050248">
    <property type="entry name" value="Polysacc_deacetylase_ArnD"/>
</dbReference>
<evidence type="ECO:0000256" key="5">
    <source>
        <dbReference type="SAM" id="SignalP"/>
    </source>
</evidence>
<evidence type="ECO:0000256" key="4">
    <source>
        <dbReference type="ARBA" id="ARBA00032976"/>
    </source>
</evidence>
<dbReference type="PANTHER" id="PTHR10587:SF134">
    <property type="entry name" value="SECRETED PROTEIN"/>
    <property type="match status" value="1"/>
</dbReference>
<dbReference type="InterPro" id="IPR011330">
    <property type="entry name" value="Glyco_hydro/deAcase_b/a-brl"/>
</dbReference>
<dbReference type="PROSITE" id="PS51677">
    <property type="entry name" value="NODB"/>
    <property type="match status" value="1"/>
</dbReference>
<name>A0A0F5QBH6_9HYPH</name>
<dbReference type="PATRIC" id="fig|1293439.3.peg.1782"/>
<keyword evidence="5" id="KW-0732">Signal</keyword>
<evidence type="ECO:0000256" key="2">
    <source>
        <dbReference type="ARBA" id="ARBA00010973"/>
    </source>
</evidence>
<comment type="similarity">
    <text evidence="2">Belongs to the polysaccharide deacetylase family.</text>
</comment>
<evidence type="ECO:0000313" key="7">
    <source>
        <dbReference type="EMBL" id="KKC38315.1"/>
    </source>
</evidence>
<dbReference type="InterPro" id="IPR002509">
    <property type="entry name" value="NODB_dom"/>
</dbReference>
<evidence type="ECO:0000313" key="8">
    <source>
        <dbReference type="Proteomes" id="UP000033411"/>
    </source>
</evidence>
<protein>
    <recommendedName>
        <fullName evidence="3">Chitooligosaccharide deacetylase</fullName>
    </recommendedName>
    <alternativeName>
        <fullName evidence="4">Nodulation protein B</fullName>
    </alternativeName>
</protein>
<dbReference type="GO" id="GO:0005975">
    <property type="term" value="P:carbohydrate metabolic process"/>
    <property type="evidence" value="ECO:0007669"/>
    <property type="project" value="InterPro"/>
</dbReference>
<feature type="domain" description="NodB homology" evidence="6">
    <location>
        <begin position="34"/>
        <end position="232"/>
    </location>
</feature>
<dbReference type="Pfam" id="PF01522">
    <property type="entry name" value="Polysacc_deac_1"/>
    <property type="match status" value="1"/>
</dbReference>
<dbReference type="AlphaFoldDB" id="A0A0F5QBH6"/>
<accession>A0A0F5QBH6</accession>
<dbReference type="Gene3D" id="3.20.20.370">
    <property type="entry name" value="Glycoside hydrolase/deacetylase"/>
    <property type="match status" value="1"/>
</dbReference>
<gene>
    <name evidence="7" type="ORF">WH87_10965</name>
</gene>
<keyword evidence="8" id="KW-1185">Reference proteome</keyword>
<evidence type="ECO:0000256" key="3">
    <source>
        <dbReference type="ARBA" id="ARBA00020071"/>
    </source>
</evidence>
<dbReference type="Proteomes" id="UP000033411">
    <property type="component" value="Unassembled WGS sequence"/>
</dbReference>
<dbReference type="STRING" id="1293439.WH87_10965"/>
<reference evidence="7 8" key="1">
    <citation type="submission" date="2015-03" db="EMBL/GenBank/DDBJ databases">
        <authorList>
            <person name="Lepp D."/>
            <person name="Hassan Y.I."/>
            <person name="Li X.-Z."/>
            <person name="Zhou T."/>
        </authorList>
    </citation>
    <scope>NUCLEOTIDE SEQUENCE [LARGE SCALE GENOMIC DNA]</scope>
    <source>
        <strain evidence="7 8">E84</strain>
    </source>
</reference>
<comment type="function">
    <text evidence="1">Is involved in generating a small heat-stable compound (Nod), an acylated oligomer of N-acetylglucosamine, that stimulates mitosis in various plant protoplasts.</text>
</comment>
<dbReference type="EMBL" id="LANJ01000016">
    <property type="protein sequence ID" value="KKC38315.1"/>
    <property type="molecule type" value="Genomic_DNA"/>
</dbReference>
<dbReference type="PANTHER" id="PTHR10587">
    <property type="entry name" value="GLYCOSYL TRANSFERASE-RELATED"/>
    <property type="match status" value="1"/>
</dbReference>
<evidence type="ECO:0000259" key="6">
    <source>
        <dbReference type="PROSITE" id="PS51677"/>
    </source>
</evidence>
<proteinExistence type="inferred from homology"/>
<sequence>MLSVVLSALMASSASASSLFEPQLHFSPGKPSQPRVALTLDACSGDIDHRILDVLVKEEIHATIFVTARWLAKNAEAADILKRHPELFEIEDHGRNHVPAVTGSVAPYGIKPAGTLQAVSDEVLGGAEAIAQFFGTAPTWFRGATALYTDDAIQEIVALGFRVAGFSLNADMGASVDAKTAERRLGAAKDGDVIIAHINQPKRPAGAGIAQGIMDLKKQGFVFVRLNDVDAK</sequence>
<feature type="signal peptide" evidence="5">
    <location>
        <begin position="1"/>
        <end position="16"/>
    </location>
</feature>
<dbReference type="GO" id="GO:0016810">
    <property type="term" value="F:hydrolase activity, acting on carbon-nitrogen (but not peptide) bonds"/>
    <property type="evidence" value="ECO:0007669"/>
    <property type="project" value="InterPro"/>
</dbReference>